<sequence length="292" mass="31682">MALRVGYVPEHFSTPIFFAQKHFGLDITAVPFPSGTGHMIIALRAGEIDVGIGLTEGWVAGLGKEQANDGGYKIVGTYVETPLCWAISTGSSRPEIPGVDSLRGGKIGVSRIGSGSFVMGFVLADQRGWLSTSASPDEKPYKDTVVLNTFANLRNAVNDGTADFFMWEHFTSKKYYDNGEIKRVGEIYTPWSSWKIVASTAALARTADLDDLFAKLDQGIAYFNDHHEEAVAYISTALDYSEEDARAWLATVRFPEHTRGVSEATIDKCIGILQKAGVLVDGQGATTAEMLN</sequence>
<evidence type="ECO:0000259" key="4">
    <source>
        <dbReference type="Pfam" id="PF22384"/>
    </source>
</evidence>
<protein>
    <submittedName>
        <fullName evidence="5">Abc-type nitrate sulfonate bicarbonate transporter</fullName>
    </submittedName>
</protein>
<feature type="domain" description="Ca3427-like PBP 2" evidence="4">
    <location>
        <begin position="85"/>
        <end position="187"/>
    </location>
</feature>
<dbReference type="VEuPathDB" id="FungiDB:F503_01600"/>
<dbReference type="EMBL" id="KE148173">
    <property type="protein sequence ID" value="EPE02859.1"/>
    <property type="molecule type" value="Genomic_DNA"/>
</dbReference>
<proteinExistence type="inferred from homology"/>
<evidence type="ECO:0000256" key="2">
    <source>
        <dbReference type="ARBA" id="ARBA00010742"/>
    </source>
</evidence>
<dbReference type="InterPro" id="IPR054364">
    <property type="entry name" value="Ca3427-like_PBP2"/>
</dbReference>
<organism evidence="5 6">
    <name type="scientific">Ophiostoma piceae (strain UAMH 11346)</name>
    <name type="common">Sap stain fungus</name>
    <dbReference type="NCBI Taxonomy" id="1262450"/>
    <lineage>
        <taxon>Eukaryota</taxon>
        <taxon>Fungi</taxon>
        <taxon>Dikarya</taxon>
        <taxon>Ascomycota</taxon>
        <taxon>Pezizomycotina</taxon>
        <taxon>Sordariomycetes</taxon>
        <taxon>Sordariomycetidae</taxon>
        <taxon>Ophiostomatales</taxon>
        <taxon>Ophiostomataceae</taxon>
        <taxon>Ophiostoma</taxon>
    </lineage>
</organism>
<dbReference type="CDD" id="cd13637">
    <property type="entry name" value="PBP2_Ca3427_like"/>
    <property type="match status" value="1"/>
</dbReference>
<dbReference type="STRING" id="1262450.S3BNR4"/>
<dbReference type="PANTHER" id="PTHR30024">
    <property type="entry name" value="ALIPHATIC SULFONATES-BINDING PROTEIN-RELATED"/>
    <property type="match status" value="1"/>
</dbReference>
<name>S3BNR4_OPHP1</name>
<dbReference type="SUPFAM" id="SSF53850">
    <property type="entry name" value="Periplasmic binding protein-like II"/>
    <property type="match status" value="1"/>
</dbReference>
<dbReference type="AlphaFoldDB" id="S3BNR4"/>
<dbReference type="OrthoDB" id="1363at2759"/>
<keyword evidence="3" id="KW-0732">Signal</keyword>
<comment type="subcellular location">
    <subcellularLocation>
        <location evidence="1">Periplasm</location>
    </subcellularLocation>
</comment>
<dbReference type="HOGENOM" id="CLU_061316_1_0_1"/>
<accession>S3BNR4</accession>
<evidence type="ECO:0000256" key="1">
    <source>
        <dbReference type="ARBA" id="ARBA00004418"/>
    </source>
</evidence>
<evidence type="ECO:0000313" key="6">
    <source>
        <dbReference type="Proteomes" id="UP000016923"/>
    </source>
</evidence>
<dbReference type="Gene3D" id="3.40.190.10">
    <property type="entry name" value="Periplasmic binding protein-like II"/>
    <property type="match status" value="2"/>
</dbReference>
<dbReference type="eggNOG" id="ENOG502QRHZ">
    <property type="taxonomic scope" value="Eukaryota"/>
</dbReference>
<reference evidence="5 6" key="1">
    <citation type="journal article" date="2013" name="BMC Genomics">
        <title>The genome and transcriptome of the pine saprophyte Ophiostoma piceae, and a comparison with the bark beetle-associated pine pathogen Grosmannia clavigera.</title>
        <authorList>
            <person name="Haridas S."/>
            <person name="Wang Y."/>
            <person name="Lim L."/>
            <person name="Massoumi Alamouti S."/>
            <person name="Jackman S."/>
            <person name="Docking R."/>
            <person name="Robertson G."/>
            <person name="Birol I."/>
            <person name="Bohlmann J."/>
            <person name="Breuil C."/>
        </authorList>
    </citation>
    <scope>NUCLEOTIDE SEQUENCE [LARGE SCALE GENOMIC DNA]</scope>
    <source>
        <strain evidence="5 6">UAMH 11346</strain>
    </source>
</reference>
<comment type="similarity">
    <text evidence="2">Belongs to the bacterial solute-binding protein SsuA/TauA family.</text>
</comment>
<keyword evidence="6" id="KW-1185">Reference proteome</keyword>
<dbReference type="GO" id="GO:0042597">
    <property type="term" value="C:periplasmic space"/>
    <property type="evidence" value="ECO:0007669"/>
    <property type="project" value="UniProtKB-SubCell"/>
</dbReference>
<dbReference type="PANTHER" id="PTHR30024:SF47">
    <property type="entry name" value="TAURINE-BINDING PERIPLASMIC PROTEIN"/>
    <property type="match status" value="1"/>
</dbReference>
<dbReference type="Proteomes" id="UP000016923">
    <property type="component" value="Unassembled WGS sequence"/>
</dbReference>
<dbReference type="Pfam" id="PF22384">
    <property type="entry name" value="PBP2_Ca3427_like"/>
    <property type="match status" value="1"/>
</dbReference>
<evidence type="ECO:0000256" key="3">
    <source>
        <dbReference type="ARBA" id="ARBA00022729"/>
    </source>
</evidence>
<dbReference type="OMA" id="HFNLPWH"/>
<gene>
    <name evidence="5" type="ORF">F503_01600</name>
</gene>
<evidence type="ECO:0000313" key="5">
    <source>
        <dbReference type="EMBL" id="EPE02859.1"/>
    </source>
</evidence>